<reference evidence="1 2" key="1">
    <citation type="submission" date="2020-04" db="EMBL/GenBank/DDBJ databases">
        <title>Genome sequencing of novel species.</title>
        <authorList>
            <person name="Heo J."/>
            <person name="Kim S.-J."/>
            <person name="Kim J.-S."/>
            <person name="Hong S.-B."/>
            <person name="Kwon S.-W."/>
        </authorList>
    </citation>
    <scope>NUCLEOTIDE SEQUENCE [LARGE SCALE GENOMIC DNA]</scope>
    <source>
        <strain evidence="1 2">F39-2</strain>
    </source>
</reference>
<dbReference type="AlphaFoldDB" id="A0A7L5E173"/>
<accession>A0A7L5E173</accession>
<evidence type="ECO:0000313" key="1">
    <source>
        <dbReference type="EMBL" id="QJD96039.1"/>
    </source>
</evidence>
<dbReference type="Pfam" id="PF12779">
    <property type="entry name" value="WXXGXW"/>
    <property type="match status" value="2"/>
</dbReference>
<protein>
    <submittedName>
        <fullName evidence="1">BcpO-related WXXGXW repeat protein</fullName>
    </submittedName>
</protein>
<dbReference type="InterPro" id="IPR024447">
    <property type="entry name" value="YXWGXW_rpt"/>
</dbReference>
<organism evidence="1 2">
    <name type="scientific">Mucilaginibacter robiniae</name>
    <dbReference type="NCBI Taxonomy" id="2728022"/>
    <lineage>
        <taxon>Bacteria</taxon>
        <taxon>Pseudomonadati</taxon>
        <taxon>Bacteroidota</taxon>
        <taxon>Sphingobacteriia</taxon>
        <taxon>Sphingobacteriales</taxon>
        <taxon>Sphingobacteriaceae</taxon>
        <taxon>Mucilaginibacter</taxon>
    </lineage>
</organism>
<dbReference type="EMBL" id="CP051682">
    <property type="protein sequence ID" value="QJD96039.1"/>
    <property type="molecule type" value="Genomic_DNA"/>
</dbReference>
<keyword evidence="2" id="KW-1185">Reference proteome</keyword>
<proteinExistence type="predicted"/>
<sequence length="51" mass="6090">MWVAEDWTRRGGRYVWHGGYWAAPPRPGAFFVPGHWQNTRRGSVWIPGHWR</sequence>
<gene>
    <name evidence="1" type="ORF">HH214_09200</name>
</gene>
<dbReference type="Proteomes" id="UP000503278">
    <property type="component" value="Chromosome"/>
</dbReference>
<dbReference type="RefSeq" id="WP_169607105.1">
    <property type="nucleotide sequence ID" value="NZ_CP051682.1"/>
</dbReference>
<dbReference type="KEGG" id="mrob:HH214_09200"/>
<name>A0A7L5E173_9SPHI</name>
<evidence type="ECO:0000313" key="2">
    <source>
        <dbReference type="Proteomes" id="UP000503278"/>
    </source>
</evidence>